<evidence type="ECO:0000313" key="11">
    <source>
        <dbReference type="Proteomes" id="UP001172155"/>
    </source>
</evidence>
<evidence type="ECO:0000256" key="8">
    <source>
        <dbReference type="ARBA" id="ARBA00023242"/>
    </source>
</evidence>
<evidence type="ECO:0000256" key="6">
    <source>
        <dbReference type="ARBA" id="ARBA00022552"/>
    </source>
</evidence>
<keyword evidence="7" id="KW-0175">Coiled coil</keyword>
<dbReference type="GO" id="GO:0030688">
    <property type="term" value="C:preribosome, small subunit precursor"/>
    <property type="evidence" value="ECO:0007669"/>
    <property type="project" value="TreeGrafter"/>
</dbReference>
<evidence type="ECO:0000256" key="3">
    <source>
        <dbReference type="ARBA" id="ARBA00006916"/>
    </source>
</evidence>
<dbReference type="AlphaFoldDB" id="A0AA40F8W7"/>
<keyword evidence="6" id="KW-0698">rRNA processing</keyword>
<evidence type="ECO:0000256" key="4">
    <source>
        <dbReference type="ARBA" id="ARBA00018689"/>
    </source>
</evidence>
<evidence type="ECO:0000256" key="1">
    <source>
        <dbReference type="ARBA" id="ARBA00002773"/>
    </source>
</evidence>
<sequence>MGEKRSHSEANASENNNAHGGGKKAHAKKPWKRQKVDVSAENLATIKKRARTLERLFSKDNSKIPADKQLELERELAAHKKRIAEAAAKKHRSDMIGKYHMVRFFERKKATRLAKQLKRKLEETEDPEESAKLKADLHIAEVDIDYAIYYPFLEAYISLYPRSDKEEEEEDGKPKAVRHLHSARPPMWTTIEKLRKEGQAALERLQNRQPEVSQDDKTTANHSKKRAPVKADPSKTKHGGQAEDAKLPKTEDGAAAQNGKTGTSGVMNRRERRLAERNRAAKAKEEESDSDGGGFFE</sequence>
<comment type="similarity">
    <text evidence="3">Belongs to the EFG1 family.</text>
</comment>
<evidence type="ECO:0000256" key="5">
    <source>
        <dbReference type="ARBA" id="ARBA00019827"/>
    </source>
</evidence>
<gene>
    <name evidence="10" type="ORF">B0T18DRAFT_314950</name>
</gene>
<dbReference type="PANTHER" id="PTHR33911">
    <property type="entry name" value="RRNA-PROCESSING PROTEIN EFG1"/>
    <property type="match status" value="1"/>
</dbReference>
<feature type="compositionally biased region" description="Basic and acidic residues" evidence="9">
    <location>
        <begin position="273"/>
        <end position="285"/>
    </location>
</feature>
<reference evidence="10" key="1">
    <citation type="submission" date="2023-06" db="EMBL/GenBank/DDBJ databases">
        <title>Genome-scale phylogeny and comparative genomics of the fungal order Sordariales.</title>
        <authorList>
            <consortium name="Lawrence Berkeley National Laboratory"/>
            <person name="Hensen N."/>
            <person name="Bonometti L."/>
            <person name="Westerberg I."/>
            <person name="Brannstrom I.O."/>
            <person name="Guillou S."/>
            <person name="Cros-Aarteil S."/>
            <person name="Calhoun S."/>
            <person name="Haridas S."/>
            <person name="Kuo A."/>
            <person name="Mondo S."/>
            <person name="Pangilinan J."/>
            <person name="Riley R."/>
            <person name="LaButti K."/>
            <person name="Andreopoulos B."/>
            <person name="Lipzen A."/>
            <person name="Chen C."/>
            <person name="Yanf M."/>
            <person name="Daum C."/>
            <person name="Ng V."/>
            <person name="Clum A."/>
            <person name="Steindorff A."/>
            <person name="Ohm R."/>
            <person name="Martin F."/>
            <person name="Silar P."/>
            <person name="Natvig D."/>
            <person name="Lalanne C."/>
            <person name="Gautier V."/>
            <person name="Ament-velasquez S.L."/>
            <person name="Kruys A."/>
            <person name="Hutchinson M.I."/>
            <person name="Powell A.J."/>
            <person name="Barry K."/>
            <person name="Miller A.N."/>
            <person name="Grigoriev I.V."/>
            <person name="Debuchy R."/>
            <person name="Gladieux P."/>
            <person name="Thoren M.H."/>
            <person name="Johannesson H."/>
        </authorList>
    </citation>
    <scope>NUCLEOTIDE SEQUENCE</scope>
    <source>
        <strain evidence="10">SMH3187-1</strain>
    </source>
</reference>
<dbReference type="GO" id="GO:0005730">
    <property type="term" value="C:nucleolus"/>
    <property type="evidence" value="ECO:0007669"/>
    <property type="project" value="UniProtKB-SubCell"/>
</dbReference>
<dbReference type="Proteomes" id="UP001172155">
    <property type="component" value="Unassembled WGS sequence"/>
</dbReference>
<dbReference type="InterPro" id="IPR050786">
    <property type="entry name" value="EFG1_rRNA-proc"/>
</dbReference>
<feature type="compositionally biased region" description="Basic and acidic residues" evidence="9">
    <location>
        <begin position="232"/>
        <end position="252"/>
    </location>
</feature>
<evidence type="ECO:0000256" key="2">
    <source>
        <dbReference type="ARBA" id="ARBA00004604"/>
    </source>
</evidence>
<dbReference type="InterPro" id="IPR019310">
    <property type="entry name" value="Efg1"/>
</dbReference>
<dbReference type="GO" id="GO:0000462">
    <property type="term" value="P:maturation of SSU-rRNA from tricistronic rRNA transcript (SSU-rRNA, 5.8S rRNA, LSU-rRNA)"/>
    <property type="evidence" value="ECO:0007669"/>
    <property type="project" value="TreeGrafter"/>
</dbReference>
<name>A0AA40F8W7_9PEZI</name>
<feature type="compositionally biased region" description="Low complexity" evidence="9">
    <location>
        <begin position="9"/>
        <end position="18"/>
    </location>
</feature>
<feature type="region of interest" description="Disordered" evidence="9">
    <location>
        <begin position="1"/>
        <end position="37"/>
    </location>
</feature>
<dbReference type="Pfam" id="PF10153">
    <property type="entry name" value="Efg1"/>
    <property type="match status" value="1"/>
</dbReference>
<organism evidence="10 11">
    <name type="scientific">Schizothecium vesticola</name>
    <dbReference type="NCBI Taxonomy" id="314040"/>
    <lineage>
        <taxon>Eukaryota</taxon>
        <taxon>Fungi</taxon>
        <taxon>Dikarya</taxon>
        <taxon>Ascomycota</taxon>
        <taxon>Pezizomycotina</taxon>
        <taxon>Sordariomycetes</taxon>
        <taxon>Sordariomycetidae</taxon>
        <taxon>Sordariales</taxon>
        <taxon>Schizotheciaceae</taxon>
        <taxon>Schizothecium</taxon>
    </lineage>
</organism>
<comment type="subcellular location">
    <subcellularLocation>
        <location evidence="2">Nucleus</location>
        <location evidence="2">Nucleolus</location>
    </subcellularLocation>
</comment>
<dbReference type="EMBL" id="JAUKUD010000001">
    <property type="protein sequence ID" value="KAK0753378.1"/>
    <property type="molecule type" value="Genomic_DNA"/>
</dbReference>
<accession>A0AA40F8W7</accession>
<keyword evidence="11" id="KW-1185">Reference proteome</keyword>
<feature type="compositionally biased region" description="Basic residues" evidence="9">
    <location>
        <begin position="21"/>
        <end position="33"/>
    </location>
</feature>
<evidence type="ECO:0000256" key="9">
    <source>
        <dbReference type="SAM" id="MobiDB-lite"/>
    </source>
</evidence>
<feature type="region of interest" description="Disordered" evidence="9">
    <location>
        <begin position="167"/>
        <end position="297"/>
    </location>
</feature>
<comment type="function">
    <text evidence="1">Involved in rRNA processing.</text>
</comment>
<evidence type="ECO:0000313" key="10">
    <source>
        <dbReference type="EMBL" id="KAK0753378.1"/>
    </source>
</evidence>
<protein>
    <recommendedName>
        <fullName evidence="4">rRNA-processing protein EFG1</fullName>
    </recommendedName>
    <alternativeName>
        <fullName evidence="5">rRNA-processing protein efg1</fullName>
    </alternativeName>
</protein>
<evidence type="ECO:0000256" key="7">
    <source>
        <dbReference type="ARBA" id="ARBA00023054"/>
    </source>
</evidence>
<keyword evidence="8" id="KW-0539">Nucleus</keyword>
<comment type="caution">
    <text evidence="10">The sequence shown here is derived from an EMBL/GenBank/DDBJ whole genome shotgun (WGS) entry which is preliminary data.</text>
</comment>
<dbReference type="PANTHER" id="PTHR33911:SF1">
    <property type="entry name" value="RRNA-PROCESSING PROTEIN EFG1"/>
    <property type="match status" value="1"/>
</dbReference>
<proteinExistence type="inferred from homology"/>